<evidence type="ECO:0008006" key="5">
    <source>
        <dbReference type="Google" id="ProtNLM"/>
    </source>
</evidence>
<keyword evidence="2" id="KW-0732">Signal</keyword>
<gene>
    <name evidence="3" type="ORF">PFRI_39300</name>
</gene>
<dbReference type="STRING" id="696762.PFRI_39300"/>
<dbReference type="Proteomes" id="UP000184514">
    <property type="component" value="Unassembled WGS sequence"/>
</dbReference>
<evidence type="ECO:0000313" key="4">
    <source>
        <dbReference type="Proteomes" id="UP000184514"/>
    </source>
</evidence>
<evidence type="ECO:0000256" key="1">
    <source>
        <dbReference type="SAM" id="Phobius"/>
    </source>
</evidence>
<feature type="transmembrane region" description="Helical" evidence="1">
    <location>
        <begin position="129"/>
        <end position="150"/>
    </location>
</feature>
<feature type="transmembrane region" description="Helical" evidence="1">
    <location>
        <begin position="80"/>
        <end position="97"/>
    </location>
</feature>
<name>A0A1L9NRB8_9RHOB</name>
<dbReference type="PANTHER" id="PTHR33802:SF1">
    <property type="entry name" value="XK-RELATED PROTEIN"/>
    <property type="match status" value="1"/>
</dbReference>
<feature type="transmembrane region" description="Helical" evidence="1">
    <location>
        <begin position="210"/>
        <end position="228"/>
    </location>
</feature>
<comment type="caution">
    <text evidence="3">The sequence shown here is derived from an EMBL/GenBank/DDBJ whole genome shotgun (WGS) entry which is preliminary data.</text>
</comment>
<sequence length="233" mass="24931">MMKITAAAIAVLSVAFAVSPALTAPFSGFTPDQLPIPQVDPPIQPEGYAFAIWGVIYLWLIISALFGLWKRADDANWHEARKPLFVSLLIGVPWIAIANASAIWATVTIILMAICAILALIRAPKTDRWLFQAPVGIYAGWLTAASWVSIGTTSAGYGIVIGSFGWAFAGILGALIAALFVFRIRPAPEYLLTVVWALVGIIVANNTSIMSISAFAALGIAILVQAILRRQRA</sequence>
<keyword evidence="4" id="KW-1185">Reference proteome</keyword>
<accession>A0A1L9NRB8</accession>
<feature type="transmembrane region" description="Helical" evidence="1">
    <location>
        <begin position="47"/>
        <end position="68"/>
    </location>
</feature>
<dbReference type="PANTHER" id="PTHR33802">
    <property type="entry name" value="SI:CH211-161H7.5-RELATED"/>
    <property type="match status" value="1"/>
</dbReference>
<feature type="transmembrane region" description="Helical" evidence="1">
    <location>
        <begin position="103"/>
        <end position="122"/>
    </location>
</feature>
<dbReference type="EMBL" id="MLCB01000214">
    <property type="protein sequence ID" value="OJI91850.1"/>
    <property type="molecule type" value="Genomic_DNA"/>
</dbReference>
<keyword evidence="1" id="KW-1133">Transmembrane helix</keyword>
<dbReference type="AlphaFoldDB" id="A0A1L9NRB8"/>
<dbReference type="RefSeq" id="WP_072632402.1">
    <property type="nucleotide sequence ID" value="NZ_MLCB01000214.1"/>
</dbReference>
<feature type="transmembrane region" description="Helical" evidence="1">
    <location>
        <begin position="156"/>
        <end position="180"/>
    </location>
</feature>
<protein>
    <recommendedName>
        <fullName evidence="5">TspO/MBR family protein</fullName>
    </recommendedName>
</protein>
<feature type="chain" id="PRO_5012024520" description="TspO/MBR family protein" evidence="2">
    <location>
        <begin position="24"/>
        <end position="233"/>
    </location>
</feature>
<reference evidence="3 4" key="1">
    <citation type="submission" date="2016-10" db="EMBL/GenBank/DDBJ databases">
        <title>Genome sequence of Planktotalea frisia SH6-1.</title>
        <authorList>
            <person name="Poehlein A."/>
            <person name="Bakenhus I."/>
            <person name="Voget S."/>
            <person name="Brinkhoff T."/>
            <person name="Simon M."/>
        </authorList>
    </citation>
    <scope>NUCLEOTIDE SEQUENCE [LARGE SCALE GENOMIC DNA]</scope>
    <source>
        <strain evidence="3 4">SH6-1</strain>
    </source>
</reference>
<keyword evidence="1" id="KW-0812">Transmembrane</keyword>
<feature type="signal peptide" evidence="2">
    <location>
        <begin position="1"/>
        <end position="23"/>
    </location>
</feature>
<organism evidence="3 4">
    <name type="scientific">Planktotalea frisia</name>
    <dbReference type="NCBI Taxonomy" id="696762"/>
    <lineage>
        <taxon>Bacteria</taxon>
        <taxon>Pseudomonadati</taxon>
        <taxon>Pseudomonadota</taxon>
        <taxon>Alphaproteobacteria</taxon>
        <taxon>Rhodobacterales</taxon>
        <taxon>Paracoccaceae</taxon>
        <taxon>Planktotalea</taxon>
    </lineage>
</organism>
<feature type="transmembrane region" description="Helical" evidence="1">
    <location>
        <begin position="187"/>
        <end position="204"/>
    </location>
</feature>
<keyword evidence="1" id="KW-0472">Membrane</keyword>
<evidence type="ECO:0000256" key="2">
    <source>
        <dbReference type="SAM" id="SignalP"/>
    </source>
</evidence>
<dbReference type="OrthoDB" id="5189031at2"/>
<proteinExistence type="predicted"/>
<evidence type="ECO:0000313" key="3">
    <source>
        <dbReference type="EMBL" id="OJI91850.1"/>
    </source>
</evidence>